<accession>A0A6N2SRY6</accession>
<evidence type="ECO:0000256" key="9">
    <source>
        <dbReference type="ARBA" id="ARBA00022898"/>
    </source>
</evidence>
<dbReference type="InterPro" id="IPR050147">
    <property type="entry name" value="Ser/Thr_Dehydratase"/>
</dbReference>
<dbReference type="PROSITE" id="PS00165">
    <property type="entry name" value="DEHYDRATASE_SER_THR"/>
    <property type="match status" value="1"/>
</dbReference>
<dbReference type="FunFam" id="3.40.50.1100:FF:000007">
    <property type="entry name" value="L-threonine dehydratase catabolic TdcB"/>
    <property type="match status" value="1"/>
</dbReference>
<protein>
    <recommendedName>
        <fullName evidence="7 13">L-threonine dehydratase catabolic TdcB</fullName>
        <ecNumber evidence="6 13">4.3.1.19</ecNumber>
    </recommendedName>
    <alternativeName>
        <fullName evidence="12 13">Threonine deaminase</fullName>
    </alternativeName>
</protein>
<dbReference type="InterPro" id="IPR000634">
    <property type="entry name" value="Ser/Thr_deHydtase_PyrdxlP-BS"/>
</dbReference>
<dbReference type="GO" id="GO:0003941">
    <property type="term" value="F:L-serine ammonia-lyase activity"/>
    <property type="evidence" value="ECO:0007669"/>
    <property type="project" value="TreeGrafter"/>
</dbReference>
<dbReference type="InterPro" id="IPR036052">
    <property type="entry name" value="TrpB-like_PALP_sf"/>
</dbReference>
<dbReference type="AlphaFoldDB" id="A0A6N2SRY6"/>
<dbReference type="Gene3D" id="3.40.50.1100">
    <property type="match status" value="2"/>
</dbReference>
<keyword evidence="13" id="KW-0547">Nucleotide-binding</keyword>
<sequence length="396" mass="41738">MLTLEKVKHAASVLDGVARKTPLISAPTLTNSCDLYLKCEDLQLTGSFKLRGGYYKISQLSEEEKSHGVIACSAGNHAQGIALAAQRSGTKAVICMPASAPVAKVEATRSYGAEVVLVEGVYDDAARRATELQKEKGYTFAHPFNDVDVMAGQGTIGLEIMEQLKDVDAVVVPIGGGGLISGISFAVKTINPNCKVYGVQSEGAPGMAVSFKNKKITECDAKTIADGIQVKMPGDLTFEMVSKYVDDVVTVSENEIASAMLALAEKSKIVAEGAGATPVAAVLFNKLPVQGKKVVCVVSGGNVDINTYTKVLTRGLTYTGRMAKVTVEMADKSSQLPEILAAVAATGANIIGVTFDRARTQGDVTSCAVELTMETKNFEHIEEIKTALSSKGFQVC</sequence>
<dbReference type="SUPFAM" id="SSF53686">
    <property type="entry name" value="Tryptophan synthase beta subunit-like PLP-dependent enzymes"/>
    <property type="match status" value="1"/>
</dbReference>
<comment type="subunit">
    <text evidence="5 13">In the native structure, TdcB is in a dimeric form, whereas in the TdcB-AMP complex, it exists in a tetrameric form (dimer of dimers).</text>
</comment>
<dbReference type="GO" id="GO:0009097">
    <property type="term" value="P:isoleucine biosynthetic process"/>
    <property type="evidence" value="ECO:0007669"/>
    <property type="project" value="TreeGrafter"/>
</dbReference>
<evidence type="ECO:0000256" key="4">
    <source>
        <dbReference type="ARBA" id="ARBA00010869"/>
    </source>
</evidence>
<feature type="domain" description="Tryptophan synthase beta chain-like PALP" evidence="14">
    <location>
        <begin position="18"/>
        <end position="300"/>
    </location>
</feature>
<evidence type="ECO:0000313" key="15">
    <source>
        <dbReference type="EMBL" id="VYS95759.1"/>
    </source>
</evidence>
<dbReference type="GO" id="GO:0006565">
    <property type="term" value="P:L-serine catabolic process"/>
    <property type="evidence" value="ECO:0007669"/>
    <property type="project" value="TreeGrafter"/>
</dbReference>
<comment type="pathway">
    <text evidence="3 13">Amino-acid degradation; L-threonine degradation via propanoate pathway; propanoate from L-threonine: step 1/4.</text>
</comment>
<evidence type="ECO:0000256" key="12">
    <source>
        <dbReference type="ARBA" id="ARBA00031427"/>
    </source>
</evidence>
<name>A0A6N2SRY6_9FIRM</name>
<dbReference type="GO" id="GO:0070689">
    <property type="term" value="P:L-threonine catabolic process to propionate"/>
    <property type="evidence" value="ECO:0007669"/>
    <property type="project" value="UniProtKB-UniPathway"/>
</dbReference>
<dbReference type="InterPro" id="IPR005789">
    <property type="entry name" value="Thr_deHydtase_catblc"/>
</dbReference>
<gene>
    <name evidence="15" type="primary">tdcB</name>
    <name evidence="15" type="ORF">AULFYP135_01069</name>
</gene>
<evidence type="ECO:0000256" key="2">
    <source>
        <dbReference type="ARBA" id="ARBA00001933"/>
    </source>
</evidence>
<evidence type="ECO:0000256" key="8">
    <source>
        <dbReference type="ARBA" id="ARBA00022533"/>
    </source>
</evidence>
<dbReference type="GO" id="GO:0030170">
    <property type="term" value="F:pyridoxal phosphate binding"/>
    <property type="evidence" value="ECO:0007669"/>
    <property type="project" value="InterPro"/>
</dbReference>
<proteinExistence type="inferred from homology"/>
<dbReference type="UniPathway" id="UPA00052">
    <property type="reaction ID" value="UER00507"/>
</dbReference>
<evidence type="ECO:0000256" key="5">
    <source>
        <dbReference type="ARBA" id="ARBA00011447"/>
    </source>
</evidence>
<comment type="similarity">
    <text evidence="4 13">Belongs to the serine/threonine dehydratase family.</text>
</comment>
<dbReference type="GO" id="GO:0004794">
    <property type="term" value="F:threonine deaminase activity"/>
    <property type="evidence" value="ECO:0007669"/>
    <property type="project" value="UniProtKB-EC"/>
</dbReference>
<dbReference type="NCBIfam" id="TIGR01127">
    <property type="entry name" value="ilvA_1Cterm"/>
    <property type="match status" value="1"/>
</dbReference>
<dbReference type="EMBL" id="CACRSL010000003">
    <property type="protein sequence ID" value="VYS95759.1"/>
    <property type="molecule type" value="Genomic_DNA"/>
</dbReference>
<evidence type="ECO:0000256" key="7">
    <source>
        <dbReference type="ARBA" id="ARBA00022248"/>
    </source>
</evidence>
<dbReference type="PANTHER" id="PTHR48078">
    <property type="entry name" value="THREONINE DEHYDRATASE, MITOCHONDRIAL-RELATED"/>
    <property type="match status" value="1"/>
</dbReference>
<dbReference type="InterPro" id="IPR001926">
    <property type="entry name" value="TrpB-like_PALP"/>
</dbReference>
<dbReference type="Pfam" id="PF00291">
    <property type="entry name" value="PALP"/>
    <property type="match status" value="1"/>
</dbReference>
<evidence type="ECO:0000256" key="6">
    <source>
        <dbReference type="ARBA" id="ARBA00012096"/>
    </source>
</evidence>
<dbReference type="PANTHER" id="PTHR48078:SF6">
    <property type="entry name" value="L-THREONINE DEHYDRATASE CATABOLIC TDCB"/>
    <property type="match status" value="1"/>
</dbReference>
<evidence type="ECO:0000256" key="13">
    <source>
        <dbReference type="RuleBase" id="RU363083"/>
    </source>
</evidence>
<keyword evidence="8" id="KW-0021">Allosteric enzyme</keyword>
<dbReference type="InterPro" id="IPR044561">
    <property type="entry name" value="ACT_ThrD-II-like"/>
</dbReference>
<dbReference type="CDD" id="cd01562">
    <property type="entry name" value="Thr-dehyd"/>
    <property type="match status" value="1"/>
</dbReference>
<dbReference type="CDD" id="cd04886">
    <property type="entry name" value="ACT_ThrD-II-like"/>
    <property type="match status" value="1"/>
</dbReference>
<comment type="function">
    <text evidence="11 13">Catalyzes the anaerobic formation of alpha-ketobutyrate and ammonia from threonine in a two-step reaction. The first step involved a dehydration of threonine and a production of enamine intermediates (aminocrotonate), which tautomerizes to its imine form (iminobutyrate). Both intermediates are unstable and short-lived. The second step is the nonenzymatic hydrolysis of the enamine/imine intermediates to form 2-ketobutyrate and free ammonia. In the low water environment of the cell, the second step is accelerated by RidA.</text>
</comment>
<evidence type="ECO:0000256" key="11">
    <source>
        <dbReference type="ARBA" id="ARBA00025527"/>
    </source>
</evidence>
<keyword evidence="9 13" id="KW-0663">Pyridoxal phosphate</keyword>
<keyword evidence="10 13" id="KW-0456">Lyase</keyword>
<reference evidence="15" key="1">
    <citation type="submission" date="2019-11" db="EMBL/GenBank/DDBJ databases">
        <authorList>
            <person name="Feng L."/>
        </authorList>
    </citation>
    <scope>NUCLEOTIDE SEQUENCE</scope>
    <source>
        <strain evidence="15">AundefinedLFYP135</strain>
    </source>
</reference>
<evidence type="ECO:0000256" key="1">
    <source>
        <dbReference type="ARBA" id="ARBA00001274"/>
    </source>
</evidence>
<comment type="cofactor">
    <cofactor evidence="2 13">
        <name>pyridoxal 5'-phosphate</name>
        <dbReference type="ChEBI" id="CHEBI:597326"/>
    </cofactor>
</comment>
<dbReference type="FunFam" id="3.40.50.1100:FF:000005">
    <property type="entry name" value="Threonine dehydratase catabolic"/>
    <property type="match status" value="1"/>
</dbReference>
<evidence type="ECO:0000256" key="10">
    <source>
        <dbReference type="ARBA" id="ARBA00023239"/>
    </source>
</evidence>
<organism evidence="15">
    <name type="scientific">uncultured Anaerotruncus sp</name>
    <dbReference type="NCBI Taxonomy" id="905011"/>
    <lineage>
        <taxon>Bacteria</taxon>
        <taxon>Bacillati</taxon>
        <taxon>Bacillota</taxon>
        <taxon>Clostridia</taxon>
        <taxon>Eubacteriales</taxon>
        <taxon>Oscillospiraceae</taxon>
        <taxon>Anaerotruncus</taxon>
        <taxon>environmental samples</taxon>
    </lineage>
</organism>
<comment type="catalytic activity">
    <reaction evidence="1 13">
        <text>L-threonine = 2-oxobutanoate + NH4(+)</text>
        <dbReference type="Rhea" id="RHEA:22108"/>
        <dbReference type="ChEBI" id="CHEBI:16763"/>
        <dbReference type="ChEBI" id="CHEBI:28938"/>
        <dbReference type="ChEBI" id="CHEBI:57926"/>
        <dbReference type="EC" id="4.3.1.19"/>
    </reaction>
</comment>
<evidence type="ECO:0000256" key="3">
    <source>
        <dbReference type="ARBA" id="ARBA00004958"/>
    </source>
</evidence>
<dbReference type="EC" id="4.3.1.19" evidence="6 13"/>
<dbReference type="GO" id="GO:0000166">
    <property type="term" value="F:nucleotide binding"/>
    <property type="evidence" value="ECO:0007669"/>
    <property type="project" value="UniProtKB-KW"/>
</dbReference>
<evidence type="ECO:0000259" key="14">
    <source>
        <dbReference type="Pfam" id="PF00291"/>
    </source>
</evidence>